<protein>
    <submittedName>
        <fullName evidence="1">Uncharacterized protein</fullName>
    </submittedName>
</protein>
<sequence length="340" mass="38988">MASDGEVMNKKQVILKHFVDGAPKESDMLVKTSSISLKVIAATETAAWSCAFWALRYSSHCCVFIFKKEQAVCQDFLLLVFPCRLFFSKTLPAPCFSIKSTLEWSFLPAVMLKMGFNLTWIKVIMNCLSSITYSVLINVIPQKPFKPFRGIRQGDPLSPYLFIIGAEALSRLIQDVKTEELFKLLDTYEKSSGQRLNEEKTSIFFSKNTRGDVKQQIIQVAGVKSFHPYDRYLGLPTLIGRDKTRGFKHILDRVRGKISNWKMKYLSQAGKETLLKAVIQALPTYHMGVFKIPKTILQELNRLTKNYWWGQKNDESRIHWCSWDKMKLSKTNGGLGFRDL</sequence>
<organism evidence="1 2">
    <name type="scientific">Pistacia integerrima</name>
    <dbReference type="NCBI Taxonomy" id="434235"/>
    <lineage>
        <taxon>Eukaryota</taxon>
        <taxon>Viridiplantae</taxon>
        <taxon>Streptophyta</taxon>
        <taxon>Embryophyta</taxon>
        <taxon>Tracheophyta</taxon>
        <taxon>Spermatophyta</taxon>
        <taxon>Magnoliopsida</taxon>
        <taxon>eudicotyledons</taxon>
        <taxon>Gunneridae</taxon>
        <taxon>Pentapetalae</taxon>
        <taxon>rosids</taxon>
        <taxon>malvids</taxon>
        <taxon>Sapindales</taxon>
        <taxon>Anacardiaceae</taxon>
        <taxon>Pistacia</taxon>
    </lineage>
</organism>
<evidence type="ECO:0000313" key="1">
    <source>
        <dbReference type="EMBL" id="KAJ0052274.1"/>
    </source>
</evidence>
<dbReference type="Proteomes" id="UP001163603">
    <property type="component" value="Chromosome 1"/>
</dbReference>
<dbReference type="EMBL" id="CM047736">
    <property type="protein sequence ID" value="KAJ0052274.1"/>
    <property type="molecule type" value="Genomic_DNA"/>
</dbReference>
<accession>A0ACC0ZJB4</accession>
<proteinExistence type="predicted"/>
<reference evidence="2" key="1">
    <citation type="journal article" date="2023" name="G3 (Bethesda)">
        <title>Genome assembly and association tests identify interacting loci associated with vigor, precocity, and sex in interspecific pistachio rootstocks.</title>
        <authorList>
            <person name="Palmer W."/>
            <person name="Jacygrad E."/>
            <person name="Sagayaradj S."/>
            <person name="Cavanaugh K."/>
            <person name="Han R."/>
            <person name="Bertier L."/>
            <person name="Beede B."/>
            <person name="Kafkas S."/>
            <person name="Golino D."/>
            <person name="Preece J."/>
            <person name="Michelmore R."/>
        </authorList>
    </citation>
    <scope>NUCLEOTIDE SEQUENCE [LARGE SCALE GENOMIC DNA]</scope>
</reference>
<evidence type="ECO:0000313" key="2">
    <source>
        <dbReference type="Proteomes" id="UP001163603"/>
    </source>
</evidence>
<name>A0ACC0ZJB4_9ROSI</name>
<gene>
    <name evidence="1" type="ORF">Pint_02051</name>
</gene>
<comment type="caution">
    <text evidence="1">The sequence shown here is derived from an EMBL/GenBank/DDBJ whole genome shotgun (WGS) entry which is preliminary data.</text>
</comment>
<keyword evidence="2" id="KW-1185">Reference proteome</keyword>